<dbReference type="eggNOG" id="COG2608">
    <property type="taxonomic scope" value="Bacteria"/>
</dbReference>
<dbReference type="SUPFAM" id="SSF55008">
    <property type="entry name" value="HMA, heavy metal-associated domain"/>
    <property type="match status" value="1"/>
</dbReference>
<name>A0A087E8F0_9BIFI</name>
<keyword evidence="5" id="KW-1185">Reference proteome</keyword>
<dbReference type="OrthoDB" id="8687281at2"/>
<dbReference type="InterPro" id="IPR017969">
    <property type="entry name" value="Heavy-metal-associated_CS"/>
</dbReference>
<dbReference type="PANTHER" id="PTHR46594:SF4">
    <property type="entry name" value="P-TYPE CATION-TRANSPORTING ATPASE"/>
    <property type="match status" value="1"/>
</dbReference>
<dbReference type="Proteomes" id="UP000029055">
    <property type="component" value="Unassembled WGS sequence"/>
</dbReference>
<dbReference type="InterPro" id="IPR036163">
    <property type="entry name" value="HMA_dom_sf"/>
</dbReference>
<evidence type="ECO:0000259" key="3">
    <source>
        <dbReference type="PROSITE" id="PS50846"/>
    </source>
</evidence>
<dbReference type="GO" id="GO:0046872">
    <property type="term" value="F:metal ion binding"/>
    <property type="evidence" value="ECO:0007669"/>
    <property type="project" value="UniProtKB-KW"/>
</dbReference>
<protein>
    <recommendedName>
        <fullName evidence="1">Copper chaperone CopZ</fullName>
    </recommendedName>
</protein>
<dbReference type="Pfam" id="PF00403">
    <property type="entry name" value="HMA"/>
    <property type="match status" value="1"/>
</dbReference>
<dbReference type="InterPro" id="IPR006121">
    <property type="entry name" value="HMA_dom"/>
</dbReference>
<accession>A0A087E8F0</accession>
<sequence>MQKAILRVGGMTCPSCLTTIQTALSKQNGVDEVNVLFNAGKVKALFDEKATDAQSLASIVSELGYSVEKVTVKEQN</sequence>
<evidence type="ECO:0000256" key="1">
    <source>
        <dbReference type="ARBA" id="ARBA00015313"/>
    </source>
</evidence>
<dbReference type="STRING" id="77635.BISU_1088"/>
<dbReference type="Gene3D" id="3.30.70.100">
    <property type="match status" value="1"/>
</dbReference>
<reference evidence="4 5" key="1">
    <citation type="submission" date="2014-03" db="EMBL/GenBank/DDBJ databases">
        <title>Genomics of Bifidobacteria.</title>
        <authorList>
            <person name="Ventura M."/>
            <person name="Milani C."/>
            <person name="Lugli G.A."/>
        </authorList>
    </citation>
    <scope>NUCLEOTIDE SEQUENCE [LARGE SCALE GENOMIC DNA]</scope>
    <source>
        <strain evidence="4 5">LMG 11597</strain>
    </source>
</reference>
<dbReference type="AlphaFoldDB" id="A0A087E8F0"/>
<feature type="domain" description="HMA" evidence="3">
    <location>
        <begin position="2"/>
        <end position="68"/>
    </location>
</feature>
<organism evidence="4 5">
    <name type="scientific">Bifidobacterium subtile</name>
    <dbReference type="NCBI Taxonomy" id="77635"/>
    <lineage>
        <taxon>Bacteria</taxon>
        <taxon>Bacillati</taxon>
        <taxon>Actinomycetota</taxon>
        <taxon>Actinomycetes</taxon>
        <taxon>Bifidobacteriales</taxon>
        <taxon>Bifidobacteriaceae</taxon>
        <taxon>Bifidobacterium</taxon>
    </lineage>
</organism>
<dbReference type="PANTHER" id="PTHR46594">
    <property type="entry name" value="P-TYPE CATION-TRANSPORTING ATPASE"/>
    <property type="match status" value="1"/>
</dbReference>
<evidence type="ECO:0000313" key="4">
    <source>
        <dbReference type="EMBL" id="KFJ04051.1"/>
    </source>
</evidence>
<evidence type="ECO:0000313" key="5">
    <source>
        <dbReference type="Proteomes" id="UP000029055"/>
    </source>
</evidence>
<dbReference type="RefSeq" id="WP_024463324.1">
    <property type="nucleotide sequence ID" value="NZ_CP062939.1"/>
</dbReference>
<dbReference type="CDD" id="cd00371">
    <property type="entry name" value="HMA"/>
    <property type="match status" value="1"/>
</dbReference>
<dbReference type="PROSITE" id="PS50846">
    <property type="entry name" value="HMA_2"/>
    <property type="match status" value="1"/>
</dbReference>
<gene>
    <name evidence="4" type="ORF">BISU_1088</name>
</gene>
<dbReference type="FunFam" id="3.30.70.100:FF:000001">
    <property type="entry name" value="ATPase copper transporting beta"/>
    <property type="match status" value="1"/>
</dbReference>
<dbReference type="PROSITE" id="PS01047">
    <property type="entry name" value="HMA_1"/>
    <property type="match status" value="1"/>
</dbReference>
<evidence type="ECO:0000256" key="2">
    <source>
        <dbReference type="ARBA" id="ARBA00022723"/>
    </source>
</evidence>
<dbReference type="EMBL" id="JGZR01000005">
    <property type="protein sequence ID" value="KFJ04051.1"/>
    <property type="molecule type" value="Genomic_DNA"/>
</dbReference>
<proteinExistence type="predicted"/>
<keyword evidence="2" id="KW-0479">Metal-binding</keyword>
<comment type="caution">
    <text evidence="4">The sequence shown here is derived from an EMBL/GenBank/DDBJ whole genome shotgun (WGS) entry which is preliminary data.</text>
</comment>